<evidence type="ECO:0000313" key="3">
    <source>
        <dbReference type="EMBL" id="MFB2876531.1"/>
    </source>
</evidence>
<evidence type="ECO:0000256" key="1">
    <source>
        <dbReference type="PROSITE-ProRule" id="PRU00339"/>
    </source>
</evidence>
<dbReference type="Pfam" id="PF13424">
    <property type="entry name" value="TPR_12"/>
    <property type="match status" value="2"/>
</dbReference>
<dbReference type="SMART" id="SM00028">
    <property type="entry name" value="TPR"/>
    <property type="match status" value="5"/>
</dbReference>
<organism evidence="3 4">
    <name type="scientific">Floridaenema aerugineum BLCC-F46</name>
    <dbReference type="NCBI Taxonomy" id="3153654"/>
    <lineage>
        <taxon>Bacteria</taxon>
        <taxon>Bacillati</taxon>
        <taxon>Cyanobacteriota</taxon>
        <taxon>Cyanophyceae</taxon>
        <taxon>Oscillatoriophycideae</taxon>
        <taxon>Aerosakkonematales</taxon>
        <taxon>Aerosakkonemataceae</taxon>
        <taxon>Floridanema</taxon>
        <taxon>Floridanema aerugineum</taxon>
    </lineage>
</organism>
<evidence type="ECO:0000256" key="2">
    <source>
        <dbReference type="SAM" id="Phobius"/>
    </source>
</evidence>
<keyword evidence="2" id="KW-1133">Transmembrane helix</keyword>
<dbReference type="PANTHER" id="PTHR10098">
    <property type="entry name" value="RAPSYN-RELATED"/>
    <property type="match status" value="1"/>
</dbReference>
<feature type="transmembrane region" description="Helical" evidence="2">
    <location>
        <begin position="45"/>
        <end position="62"/>
    </location>
</feature>
<reference evidence="3 4" key="1">
    <citation type="submission" date="2024-09" db="EMBL/GenBank/DDBJ databases">
        <title>Floridaenema gen nov. (Aerosakkonemataceae, Aerosakkonematales ord. nov., Cyanobacteria) from benthic tropical and subtropical fresh waters, with the description of four new species.</title>
        <authorList>
            <person name="Moretto J.A."/>
            <person name="Berthold D.E."/>
            <person name="Lefler F.W."/>
            <person name="Huang I.-S."/>
            <person name="Laughinghouse H. IV."/>
        </authorList>
    </citation>
    <scope>NUCLEOTIDE SEQUENCE [LARGE SCALE GENOMIC DNA]</scope>
    <source>
        <strain evidence="3 4">BLCC-F46</strain>
    </source>
</reference>
<dbReference type="Gene3D" id="1.25.40.10">
    <property type="entry name" value="Tetratricopeptide repeat domain"/>
    <property type="match status" value="2"/>
</dbReference>
<proteinExistence type="predicted"/>
<dbReference type="PANTHER" id="PTHR10098:SF112">
    <property type="entry name" value="SLR0380 PROTEIN"/>
    <property type="match status" value="1"/>
</dbReference>
<keyword evidence="4" id="KW-1185">Reference proteome</keyword>
<dbReference type="InterPro" id="IPR011990">
    <property type="entry name" value="TPR-like_helical_dom_sf"/>
</dbReference>
<dbReference type="SUPFAM" id="SSF48452">
    <property type="entry name" value="TPR-like"/>
    <property type="match status" value="2"/>
</dbReference>
<feature type="repeat" description="TPR" evidence="1">
    <location>
        <begin position="204"/>
        <end position="237"/>
    </location>
</feature>
<dbReference type="InterPro" id="IPR019734">
    <property type="entry name" value="TPR_rpt"/>
</dbReference>
<gene>
    <name evidence="3" type="ORF">ACE1CC_06535</name>
</gene>
<dbReference type="PROSITE" id="PS50005">
    <property type="entry name" value="TPR"/>
    <property type="match status" value="1"/>
</dbReference>
<dbReference type="Proteomes" id="UP001576774">
    <property type="component" value="Unassembled WGS sequence"/>
</dbReference>
<sequence length="377" mass="42463">MKGIDEWRFGKNNRGVKVSPLSTVLASKRLAKIHKMRGEVKRNRIFFLCLILPFYFLLLGAADLNEQLDIRINNGTQGESRDEADRLVRLGGQAQQKGLLNKAIPYWLKALTIYSEIGDQEAVGRTYDYLGLAYADLGLFRQAEDALRKRLGVARLNRDWQGQIFGLNNVGSLLLKKRDISAAKTTFNEALSLARATNSPAGIGLSLNNLGLVAVSRGDYNQAIKRYESALIYRSRASDPVGEANTYNNLGDAYRATDNFWDTIRAYGAALRVARLAIDRPNQFRAIDGLVNTYNCAKNYTRTLDLLEERLKLARASENPYQELKSLRLLSQFYRQQGKNMEALMVQHQAICLAQELNETQAVAELLRELLEIPVND</sequence>
<dbReference type="RefSeq" id="WP_413269657.1">
    <property type="nucleotide sequence ID" value="NZ_JBHFNQ010000052.1"/>
</dbReference>
<dbReference type="Pfam" id="PF13181">
    <property type="entry name" value="TPR_8"/>
    <property type="match status" value="1"/>
</dbReference>
<dbReference type="EMBL" id="JBHFNQ010000052">
    <property type="protein sequence ID" value="MFB2876531.1"/>
    <property type="molecule type" value="Genomic_DNA"/>
</dbReference>
<keyword evidence="2" id="KW-0812">Transmembrane</keyword>
<accession>A0ABV4X1Y3</accession>
<keyword evidence="2" id="KW-0472">Membrane</keyword>
<evidence type="ECO:0000313" key="4">
    <source>
        <dbReference type="Proteomes" id="UP001576774"/>
    </source>
</evidence>
<name>A0ABV4X1Y3_9CYAN</name>
<comment type="caution">
    <text evidence="3">The sequence shown here is derived from an EMBL/GenBank/DDBJ whole genome shotgun (WGS) entry which is preliminary data.</text>
</comment>
<protein>
    <submittedName>
        <fullName evidence="3">Tetratricopeptide repeat protein</fullName>
    </submittedName>
</protein>
<keyword evidence="1" id="KW-0802">TPR repeat</keyword>